<comment type="cofactor">
    <cofactor evidence="2">
        <name>Fe(2+)</name>
        <dbReference type="ChEBI" id="CHEBI:29033"/>
    </cofactor>
</comment>
<evidence type="ECO:0000256" key="11">
    <source>
        <dbReference type="SAM" id="MobiDB-lite"/>
    </source>
</evidence>
<dbReference type="GO" id="GO:0046872">
    <property type="term" value="F:metal ion binding"/>
    <property type="evidence" value="ECO:0007669"/>
    <property type="project" value="UniProtKB-KW"/>
</dbReference>
<dbReference type="Proteomes" id="UP000623467">
    <property type="component" value="Unassembled WGS sequence"/>
</dbReference>
<evidence type="ECO:0000256" key="1">
    <source>
        <dbReference type="ARBA" id="ARBA00000428"/>
    </source>
</evidence>
<dbReference type="EMBL" id="JACAZH010000012">
    <property type="protein sequence ID" value="KAF7353428.1"/>
    <property type="molecule type" value="Genomic_DNA"/>
</dbReference>
<evidence type="ECO:0000256" key="4">
    <source>
        <dbReference type="ARBA" id="ARBA00022605"/>
    </source>
</evidence>
<keyword evidence="5" id="KW-0479">Metal-binding</keyword>
<comment type="catalytic activity">
    <reaction evidence="1">
        <text>1,2-dihydroxy-5-(methylsulfanyl)pent-1-en-3-one + O2 = 4-methylsulfanyl-2-oxobutanoate + formate + 2 H(+)</text>
        <dbReference type="Rhea" id="RHEA:24504"/>
        <dbReference type="ChEBI" id="CHEBI:15378"/>
        <dbReference type="ChEBI" id="CHEBI:15379"/>
        <dbReference type="ChEBI" id="CHEBI:15740"/>
        <dbReference type="ChEBI" id="CHEBI:16723"/>
        <dbReference type="ChEBI" id="CHEBI:49252"/>
        <dbReference type="EC" id="1.13.11.54"/>
    </reaction>
</comment>
<keyword evidence="13" id="KW-1185">Reference proteome</keyword>
<feature type="region of interest" description="Disordered" evidence="11">
    <location>
        <begin position="23"/>
        <end position="50"/>
    </location>
</feature>
<dbReference type="GO" id="GO:0010309">
    <property type="term" value="F:acireductone dioxygenase [iron(II)-requiring] activity"/>
    <property type="evidence" value="ECO:0007669"/>
    <property type="project" value="UniProtKB-EC"/>
</dbReference>
<evidence type="ECO:0000313" key="13">
    <source>
        <dbReference type="Proteomes" id="UP000623467"/>
    </source>
</evidence>
<organism evidence="12 13">
    <name type="scientific">Mycena sanguinolenta</name>
    <dbReference type="NCBI Taxonomy" id="230812"/>
    <lineage>
        <taxon>Eukaryota</taxon>
        <taxon>Fungi</taxon>
        <taxon>Dikarya</taxon>
        <taxon>Basidiomycota</taxon>
        <taxon>Agaricomycotina</taxon>
        <taxon>Agaricomycetes</taxon>
        <taxon>Agaricomycetidae</taxon>
        <taxon>Agaricales</taxon>
        <taxon>Marasmiineae</taxon>
        <taxon>Mycenaceae</taxon>
        <taxon>Mycena</taxon>
    </lineage>
</organism>
<dbReference type="InterPro" id="IPR011051">
    <property type="entry name" value="RmlC_Cupin_sf"/>
</dbReference>
<evidence type="ECO:0000256" key="10">
    <source>
        <dbReference type="ARBA" id="ARBA00039005"/>
    </source>
</evidence>
<proteinExistence type="predicted"/>
<keyword evidence="3" id="KW-0533">Nickel</keyword>
<dbReference type="InterPro" id="IPR004313">
    <property type="entry name" value="ARD"/>
</dbReference>
<keyword evidence="8" id="KW-0408">Iron</keyword>
<keyword evidence="9" id="KW-0486">Methionine biosynthesis</keyword>
<comment type="caution">
    <text evidence="12">The sequence shown here is derived from an EMBL/GenBank/DDBJ whole genome shotgun (WGS) entry which is preliminary data.</text>
</comment>
<sequence length="137" mass="14978">MHASAETLGKLGVLSWHVPVPPHAASSSNSQGISEEEDCEPEVNRAAKERGYKNRDVINVSQKGMGETPTDAWIRIAVALGDLLVLPPGIYHRFTLDTEGQIRALRLFKVRSVASSLPPLALPRFHRFSSASTLFGF</sequence>
<dbReference type="AlphaFoldDB" id="A0A8H7CZS2"/>
<dbReference type="PANTHER" id="PTHR23418:SF0">
    <property type="entry name" value="ACIREDUCTONE DIOXYGENASE"/>
    <property type="match status" value="1"/>
</dbReference>
<keyword evidence="4" id="KW-0028">Amino-acid biosynthesis</keyword>
<evidence type="ECO:0000256" key="7">
    <source>
        <dbReference type="ARBA" id="ARBA00023002"/>
    </source>
</evidence>
<evidence type="ECO:0000313" key="12">
    <source>
        <dbReference type="EMBL" id="KAF7353428.1"/>
    </source>
</evidence>
<dbReference type="EC" id="1.13.11.54" evidence="10"/>
<evidence type="ECO:0000256" key="3">
    <source>
        <dbReference type="ARBA" id="ARBA00022596"/>
    </source>
</evidence>
<evidence type="ECO:0000256" key="8">
    <source>
        <dbReference type="ARBA" id="ARBA00023004"/>
    </source>
</evidence>
<dbReference type="InterPro" id="IPR014710">
    <property type="entry name" value="RmlC-like_jellyroll"/>
</dbReference>
<dbReference type="OrthoDB" id="1867259at2759"/>
<evidence type="ECO:0000256" key="5">
    <source>
        <dbReference type="ARBA" id="ARBA00022723"/>
    </source>
</evidence>
<dbReference type="PANTHER" id="PTHR23418">
    <property type="entry name" value="ACIREDUCTONE DIOXYGENASE"/>
    <property type="match status" value="1"/>
</dbReference>
<keyword evidence="6 12" id="KW-0223">Dioxygenase</keyword>
<dbReference type="Gene3D" id="2.60.120.10">
    <property type="entry name" value="Jelly Rolls"/>
    <property type="match status" value="2"/>
</dbReference>
<evidence type="ECO:0000256" key="2">
    <source>
        <dbReference type="ARBA" id="ARBA00001954"/>
    </source>
</evidence>
<evidence type="ECO:0000256" key="9">
    <source>
        <dbReference type="ARBA" id="ARBA00023167"/>
    </source>
</evidence>
<dbReference type="GO" id="GO:0009086">
    <property type="term" value="P:methionine biosynthetic process"/>
    <property type="evidence" value="ECO:0007669"/>
    <property type="project" value="UniProtKB-KW"/>
</dbReference>
<accession>A0A8H7CZS2</accession>
<reference evidence="12" key="1">
    <citation type="submission" date="2020-05" db="EMBL/GenBank/DDBJ databases">
        <title>Mycena genomes resolve the evolution of fungal bioluminescence.</title>
        <authorList>
            <person name="Tsai I.J."/>
        </authorList>
    </citation>
    <scope>NUCLEOTIDE SEQUENCE</scope>
    <source>
        <strain evidence="12">160909Yilan</strain>
    </source>
</reference>
<evidence type="ECO:0000256" key="6">
    <source>
        <dbReference type="ARBA" id="ARBA00022964"/>
    </source>
</evidence>
<dbReference type="SUPFAM" id="SSF51182">
    <property type="entry name" value="RmlC-like cupins"/>
    <property type="match status" value="1"/>
</dbReference>
<keyword evidence="7" id="KW-0560">Oxidoreductase</keyword>
<gene>
    <name evidence="12" type="ORF">MSAN_01532000</name>
</gene>
<protein>
    <recommendedName>
        <fullName evidence="10">acireductone dioxygenase (Fe(2+)-requiring)</fullName>
        <ecNumber evidence="10">1.13.11.54</ecNumber>
    </recommendedName>
</protein>
<name>A0A8H7CZS2_9AGAR</name>
<dbReference type="Pfam" id="PF03079">
    <property type="entry name" value="ARD"/>
    <property type="match status" value="1"/>
</dbReference>